<name>A0ABW4T733_9ACTN</name>
<reference evidence="3" key="1">
    <citation type="journal article" date="2019" name="Int. J. Syst. Evol. Microbiol.">
        <title>The Global Catalogue of Microorganisms (GCM) 10K type strain sequencing project: providing services to taxonomists for standard genome sequencing and annotation.</title>
        <authorList>
            <consortium name="The Broad Institute Genomics Platform"/>
            <consortium name="The Broad Institute Genome Sequencing Center for Infectious Disease"/>
            <person name="Wu L."/>
            <person name="Ma J."/>
        </authorList>
    </citation>
    <scope>NUCLEOTIDE SEQUENCE [LARGE SCALE GENOMIC DNA]</scope>
    <source>
        <strain evidence="3">ICMP 6774ER</strain>
    </source>
</reference>
<sequence length="192" mass="19342">MRSSLYRASAVAGLGCAVLLLVNVARRGGLLPETAFTHSIAPLAPLAGLLAVTGLYLLIRHRAGGLGLAGFLLNAAGLAGAFAIEYSLHFVFPYLGRSATGELLAGGTGRAFLVTSVILLAGVLTFGLAALRSGSLPVVAVVLYMAGMVPGSLRSAVPLPVYLAGLAAAAVGIAWMTAGLWRASDDAPVATT</sequence>
<evidence type="ECO:0000256" key="1">
    <source>
        <dbReference type="SAM" id="Phobius"/>
    </source>
</evidence>
<feature type="transmembrane region" description="Helical" evidence="1">
    <location>
        <begin position="112"/>
        <end position="131"/>
    </location>
</feature>
<keyword evidence="3" id="KW-1185">Reference proteome</keyword>
<dbReference type="EMBL" id="JBHUFV010000061">
    <property type="protein sequence ID" value="MFD1937521.1"/>
    <property type="molecule type" value="Genomic_DNA"/>
</dbReference>
<evidence type="ECO:0000313" key="2">
    <source>
        <dbReference type="EMBL" id="MFD1937521.1"/>
    </source>
</evidence>
<proteinExistence type="predicted"/>
<keyword evidence="1" id="KW-0812">Transmembrane</keyword>
<protein>
    <submittedName>
        <fullName evidence="2">Uncharacterized protein</fullName>
    </submittedName>
</protein>
<keyword evidence="1" id="KW-0472">Membrane</keyword>
<feature type="transmembrane region" description="Helical" evidence="1">
    <location>
        <begin position="37"/>
        <end position="59"/>
    </location>
</feature>
<organism evidence="2 3">
    <name type="scientific">Nonomuraea mangrovi</name>
    <dbReference type="NCBI Taxonomy" id="2316207"/>
    <lineage>
        <taxon>Bacteria</taxon>
        <taxon>Bacillati</taxon>
        <taxon>Actinomycetota</taxon>
        <taxon>Actinomycetes</taxon>
        <taxon>Streptosporangiales</taxon>
        <taxon>Streptosporangiaceae</taxon>
        <taxon>Nonomuraea</taxon>
    </lineage>
</organism>
<dbReference type="RefSeq" id="WP_379578781.1">
    <property type="nucleotide sequence ID" value="NZ_JBHUFV010000061.1"/>
</dbReference>
<feature type="transmembrane region" description="Helical" evidence="1">
    <location>
        <begin position="159"/>
        <end position="181"/>
    </location>
</feature>
<dbReference type="Proteomes" id="UP001597368">
    <property type="component" value="Unassembled WGS sequence"/>
</dbReference>
<feature type="transmembrane region" description="Helical" evidence="1">
    <location>
        <begin position="136"/>
        <end position="153"/>
    </location>
</feature>
<feature type="transmembrane region" description="Helical" evidence="1">
    <location>
        <begin position="71"/>
        <end position="92"/>
    </location>
</feature>
<evidence type="ECO:0000313" key="3">
    <source>
        <dbReference type="Proteomes" id="UP001597368"/>
    </source>
</evidence>
<keyword evidence="1" id="KW-1133">Transmembrane helix</keyword>
<comment type="caution">
    <text evidence="2">The sequence shown here is derived from an EMBL/GenBank/DDBJ whole genome shotgun (WGS) entry which is preliminary data.</text>
</comment>
<accession>A0ABW4T733</accession>
<gene>
    <name evidence="2" type="ORF">ACFSKW_39245</name>
</gene>